<feature type="domain" description="Poly(A) RNA polymerase mitochondrial-like central palm" evidence="2">
    <location>
        <begin position="45"/>
        <end position="182"/>
    </location>
</feature>
<dbReference type="Gramene" id="EFJ32902">
    <property type="protein sequence ID" value="EFJ32902"/>
    <property type="gene ID" value="SELMODRAFT_439274"/>
</dbReference>
<dbReference type="STRING" id="88036.D8R385"/>
<proteinExistence type="predicted"/>
<name>D8R385_SELML</name>
<evidence type="ECO:0000313" key="4">
    <source>
        <dbReference type="Proteomes" id="UP000001514"/>
    </source>
</evidence>
<dbReference type="AlphaFoldDB" id="D8R385"/>
<sequence length="417" mass="46397">MLGSSGGHWPGNGFFSSGEIRKKAQDVEELANASFSWTAQKEIRFSRAIEEVLGDLEPSQEDRDARAAIVASFDSFVKQTLSGSSVVAPFGSYVTNTFTCDSDLDLSLYVNRMNPLSREEKLYFLKRVTTSLQAMHARYDQIQPIYNATVPVVKFVDRKTGIQCDLSVDNKDGASKSLVLAALSSIDKRFRPLCLLLKKWAKSHEINDASAGTLSSYVITLLAIFHLQTCSPPVLPPLSMIIGGLDLDASYCSGFISARAKAFQGFGARNMDRISELFRTFFVKITAVKALWQEGLCASTYHAQWISKWPSFHNGCICVEDFYDPSRNAAKAVTPKDFECIYQCLENSVDAFRRPITDMESFKKMIVGDGCMPKVTPPPRPEPRFPDPRDIRPSLAVPLLLQGRPHRPASGPPNRRF</sequence>
<keyword evidence="4" id="KW-1185">Reference proteome</keyword>
<reference evidence="3 4" key="1">
    <citation type="journal article" date="2011" name="Science">
        <title>The Selaginella genome identifies genetic changes associated with the evolution of vascular plants.</title>
        <authorList>
            <person name="Banks J.A."/>
            <person name="Nishiyama T."/>
            <person name="Hasebe M."/>
            <person name="Bowman J.L."/>
            <person name="Gribskov M."/>
            <person name="dePamphilis C."/>
            <person name="Albert V.A."/>
            <person name="Aono N."/>
            <person name="Aoyama T."/>
            <person name="Ambrose B.A."/>
            <person name="Ashton N.W."/>
            <person name="Axtell M.J."/>
            <person name="Barker E."/>
            <person name="Barker M.S."/>
            <person name="Bennetzen J.L."/>
            <person name="Bonawitz N.D."/>
            <person name="Chapple C."/>
            <person name="Cheng C."/>
            <person name="Correa L.G."/>
            <person name="Dacre M."/>
            <person name="DeBarry J."/>
            <person name="Dreyer I."/>
            <person name="Elias M."/>
            <person name="Engstrom E.M."/>
            <person name="Estelle M."/>
            <person name="Feng L."/>
            <person name="Finet C."/>
            <person name="Floyd S.K."/>
            <person name="Frommer W.B."/>
            <person name="Fujita T."/>
            <person name="Gramzow L."/>
            <person name="Gutensohn M."/>
            <person name="Harholt J."/>
            <person name="Hattori M."/>
            <person name="Heyl A."/>
            <person name="Hirai T."/>
            <person name="Hiwatashi Y."/>
            <person name="Ishikawa M."/>
            <person name="Iwata M."/>
            <person name="Karol K.G."/>
            <person name="Koehler B."/>
            <person name="Kolukisaoglu U."/>
            <person name="Kubo M."/>
            <person name="Kurata T."/>
            <person name="Lalonde S."/>
            <person name="Li K."/>
            <person name="Li Y."/>
            <person name="Litt A."/>
            <person name="Lyons E."/>
            <person name="Manning G."/>
            <person name="Maruyama T."/>
            <person name="Michael T.P."/>
            <person name="Mikami K."/>
            <person name="Miyazaki S."/>
            <person name="Morinaga S."/>
            <person name="Murata T."/>
            <person name="Mueller-Roeber B."/>
            <person name="Nelson D.R."/>
            <person name="Obara M."/>
            <person name="Oguri Y."/>
            <person name="Olmstead R.G."/>
            <person name="Onodera N."/>
            <person name="Petersen B.L."/>
            <person name="Pils B."/>
            <person name="Prigge M."/>
            <person name="Rensing S.A."/>
            <person name="Riano-Pachon D.M."/>
            <person name="Roberts A.W."/>
            <person name="Sato Y."/>
            <person name="Scheller H.V."/>
            <person name="Schulz B."/>
            <person name="Schulz C."/>
            <person name="Shakirov E.V."/>
            <person name="Shibagaki N."/>
            <person name="Shinohara N."/>
            <person name="Shippen D.E."/>
            <person name="Soerensen I."/>
            <person name="Sotooka R."/>
            <person name="Sugimoto N."/>
            <person name="Sugita M."/>
            <person name="Sumikawa N."/>
            <person name="Tanurdzic M."/>
            <person name="Theissen G."/>
            <person name="Ulvskov P."/>
            <person name="Wakazuki S."/>
            <person name="Weng J.K."/>
            <person name="Willats W.W."/>
            <person name="Wipf D."/>
            <person name="Wolf P.G."/>
            <person name="Yang L."/>
            <person name="Zimmer A.D."/>
            <person name="Zhu Q."/>
            <person name="Mitros T."/>
            <person name="Hellsten U."/>
            <person name="Loque D."/>
            <person name="Otillar R."/>
            <person name="Salamov A."/>
            <person name="Schmutz J."/>
            <person name="Shapiro H."/>
            <person name="Lindquist E."/>
            <person name="Lucas S."/>
            <person name="Rokhsar D."/>
            <person name="Grigoriev I.V."/>
        </authorList>
    </citation>
    <scope>NUCLEOTIDE SEQUENCE [LARGE SCALE GENOMIC DNA]</scope>
</reference>
<dbReference type="CDD" id="cd05402">
    <property type="entry name" value="NT_PAP_TUTase"/>
    <property type="match status" value="1"/>
</dbReference>
<evidence type="ECO:0000313" key="3">
    <source>
        <dbReference type="EMBL" id="EFJ32902.1"/>
    </source>
</evidence>
<dbReference type="PANTHER" id="PTHR12271:SF134">
    <property type="entry name" value="NUCLEOTIDYLTRANSFERASE FAMILY PROTEIN"/>
    <property type="match status" value="1"/>
</dbReference>
<dbReference type="eggNOG" id="KOG2277">
    <property type="taxonomic scope" value="Eukaryota"/>
</dbReference>
<evidence type="ECO:0000259" key="2">
    <source>
        <dbReference type="Pfam" id="PF22600"/>
    </source>
</evidence>
<accession>D8R385</accession>
<dbReference type="Gene3D" id="1.10.1410.10">
    <property type="match status" value="1"/>
</dbReference>
<evidence type="ECO:0000256" key="1">
    <source>
        <dbReference type="SAM" id="MobiDB-lite"/>
    </source>
</evidence>
<dbReference type="InterPro" id="IPR054708">
    <property type="entry name" value="MTPAP-like_central"/>
</dbReference>
<dbReference type="Pfam" id="PF22600">
    <property type="entry name" value="MTPAP-like_central"/>
    <property type="match status" value="1"/>
</dbReference>
<dbReference type="SUPFAM" id="SSF81631">
    <property type="entry name" value="PAP/OAS1 substrate-binding domain"/>
    <property type="match status" value="1"/>
</dbReference>
<protein>
    <recommendedName>
        <fullName evidence="2">Poly(A) RNA polymerase mitochondrial-like central palm domain-containing protein</fullName>
    </recommendedName>
</protein>
<dbReference type="OMA" id="IVICQIK"/>
<organism evidence="4">
    <name type="scientific">Selaginella moellendorffii</name>
    <name type="common">Spikemoss</name>
    <dbReference type="NCBI Taxonomy" id="88036"/>
    <lineage>
        <taxon>Eukaryota</taxon>
        <taxon>Viridiplantae</taxon>
        <taxon>Streptophyta</taxon>
        <taxon>Embryophyta</taxon>
        <taxon>Tracheophyta</taxon>
        <taxon>Lycopodiopsida</taxon>
        <taxon>Selaginellales</taxon>
        <taxon>Selaginellaceae</taxon>
        <taxon>Selaginella</taxon>
    </lineage>
</organism>
<dbReference type="GO" id="GO:0031123">
    <property type="term" value="P:RNA 3'-end processing"/>
    <property type="evidence" value="ECO:0000318"/>
    <property type="project" value="GO_Central"/>
</dbReference>
<dbReference type="SUPFAM" id="SSF81301">
    <property type="entry name" value="Nucleotidyltransferase"/>
    <property type="match status" value="1"/>
</dbReference>
<dbReference type="GO" id="GO:0016779">
    <property type="term" value="F:nucleotidyltransferase activity"/>
    <property type="evidence" value="ECO:0000318"/>
    <property type="project" value="GO_Central"/>
</dbReference>
<dbReference type="InParanoid" id="D8R385"/>
<dbReference type="KEGG" id="smo:SELMODRAFT_439274"/>
<dbReference type="FunCoup" id="D8R385">
    <property type="interactions" value="2313"/>
</dbReference>
<gene>
    <name evidence="3" type="ORF">SELMODRAFT_439274</name>
</gene>
<dbReference type="PANTHER" id="PTHR12271">
    <property type="entry name" value="POLY A POLYMERASE CID PAP -RELATED"/>
    <property type="match status" value="1"/>
</dbReference>
<feature type="region of interest" description="Disordered" evidence="1">
    <location>
        <begin position="373"/>
        <end position="417"/>
    </location>
</feature>
<dbReference type="InterPro" id="IPR043519">
    <property type="entry name" value="NT_sf"/>
</dbReference>
<dbReference type="EMBL" id="GL377571">
    <property type="protein sequence ID" value="EFJ32902.1"/>
    <property type="molecule type" value="Genomic_DNA"/>
</dbReference>
<dbReference type="Proteomes" id="UP000001514">
    <property type="component" value="Unassembled WGS sequence"/>
</dbReference>
<feature type="compositionally biased region" description="Basic and acidic residues" evidence="1">
    <location>
        <begin position="381"/>
        <end position="392"/>
    </location>
</feature>
<dbReference type="Gene3D" id="3.30.460.10">
    <property type="entry name" value="Beta Polymerase, domain 2"/>
    <property type="match status" value="1"/>
</dbReference>
<dbReference type="HOGENOM" id="CLU_032695_1_0_1"/>